<dbReference type="Gene3D" id="1.25.40.10">
    <property type="entry name" value="Tetratricopeptide repeat domain"/>
    <property type="match status" value="1"/>
</dbReference>
<dbReference type="EMBL" id="JACBZS010000001">
    <property type="protein sequence ID" value="NYI72410.1"/>
    <property type="molecule type" value="Genomic_DNA"/>
</dbReference>
<name>A0A7Z0IMA0_9ACTN</name>
<dbReference type="Proteomes" id="UP000527616">
    <property type="component" value="Unassembled WGS sequence"/>
</dbReference>
<dbReference type="RefSeq" id="WP_179446079.1">
    <property type="nucleotide sequence ID" value="NZ_JACBZS010000001.1"/>
</dbReference>
<accession>A0A7Z0IMA0</accession>
<dbReference type="SUPFAM" id="SSF48452">
    <property type="entry name" value="TPR-like"/>
    <property type="match status" value="1"/>
</dbReference>
<feature type="region of interest" description="Disordered" evidence="1">
    <location>
        <begin position="180"/>
        <end position="235"/>
    </location>
</feature>
<evidence type="ECO:0000256" key="1">
    <source>
        <dbReference type="SAM" id="MobiDB-lite"/>
    </source>
</evidence>
<evidence type="ECO:0000313" key="3">
    <source>
        <dbReference type="Proteomes" id="UP000527616"/>
    </source>
</evidence>
<evidence type="ECO:0000313" key="2">
    <source>
        <dbReference type="EMBL" id="NYI72410.1"/>
    </source>
</evidence>
<sequence length="235" mass="25405">MPPELAERVAGHLLMAGQLVDTDPDEARRHTEVARRHAARLPVVREAAAETAYAAGDYSAALQDFRTLRRMTGSEEYLPVIADCLRALGKPEDALDVARDGAGRPLDPATRIELRIVEAGARADLGQRAEARRLLRTTWDREARAPATARARLAYAVADLFAQEDNSAQARAWFARAAETGGDATDAEERLDPLGLELDDGPEPEADEPAGPARPDETGQPEPGQTDPESRGQGR</sequence>
<keyword evidence="3" id="KW-1185">Reference proteome</keyword>
<gene>
    <name evidence="2" type="ORF">GGQ54_002970</name>
</gene>
<comment type="caution">
    <text evidence="2">The sequence shown here is derived from an EMBL/GenBank/DDBJ whole genome shotgun (WGS) entry which is preliminary data.</text>
</comment>
<dbReference type="InterPro" id="IPR011990">
    <property type="entry name" value="TPR-like_helical_dom_sf"/>
</dbReference>
<protein>
    <submittedName>
        <fullName evidence="2">Tetratricopeptide (TPR) repeat protein</fullName>
    </submittedName>
</protein>
<dbReference type="AlphaFoldDB" id="A0A7Z0IMA0"/>
<reference evidence="2 3" key="1">
    <citation type="submission" date="2020-07" db="EMBL/GenBank/DDBJ databases">
        <title>Sequencing the genomes of 1000 actinobacteria strains.</title>
        <authorList>
            <person name="Klenk H.-P."/>
        </authorList>
    </citation>
    <scope>NUCLEOTIDE SEQUENCE [LARGE SCALE GENOMIC DNA]</scope>
    <source>
        <strain evidence="2 3">DSM 103164</strain>
    </source>
</reference>
<organism evidence="2 3">
    <name type="scientific">Naumannella cuiyingiana</name>
    <dbReference type="NCBI Taxonomy" id="1347891"/>
    <lineage>
        <taxon>Bacteria</taxon>
        <taxon>Bacillati</taxon>
        <taxon>Actinomycetota</taxon>
        <taxon>Actinomycetes</taxon>
        <taxon>Propionibacteriales</taxon>
        <taxon>Propionibacteriaceae</taxon>
        <taxon>Naumannella</taxon>
    </lineage>
</organism>
<feature type="compositionally biased region" description="Acidic residues" evidence="1">
    <location>
        <begin position="197"/>
        <end position="208"/>
    </location>
</feature>
<proteinExistence type="predicted"/>